<dbReference type="InterPro" id="IPR027417">
    <property type="entry name" value="P-loop_NTPase"/>
</dbReference>
<name>Q0YS05_9CHLB</name>
<dbReference type="GO" id="GO:0042626">
    <property type="term" value="F:ATPase-coupled transmembrane transporter activity"/>
    <property type="evidence" value="ECO:0007669"/>
    <property type="project" value="TreeGrafter"/>
</dbReference>
<accession>Q0YS05</accession>
<comment type="subcellular location">
    <subcellularLocation>
        <location evidence="1">Cell membrane</location>
    </subcellularLocation>
</comment>
<dbReference type="InterPro" id="IPR003439">
    <property type="entry name" value="ABC_transporter-like_ATP-bd"/>
</dbReference>
<dbReference type="EMBL" id="AASE01000008">
    <property type="protein sequence ID" value="EAT59067.1"/>
    <property type="molecule type" value="Genomic_DNA"/>
</dbReference>
<comment type="similarity">
    <text evidence="2">Belongs to the ABC transporter superfamily.</text>
</comment>
<keyword evidence="11" id="KW-1185">Reference proteome</keyword>
<evidence type="ECO:0000256" key="7">
    <source>
        <dbReference type="ARBA" id="ARBA00022967"/>
    </source>
</evidence>
<dbReference type="PANTHER" id="PTHR43553">
    <property type="entry name" value="HEAVY METAL TRANSPORTER"/>
    <property type="match status" value="1"/>
</dbReference>
<keyword evidence="7" id="KW-1278">Translocase</keyword>
<evidence type="ECO:0000256" key="1">
    <source>
        <dbReference type="ARBA" id="ARBA00004236"/>
    </source>
</evidence>
<dbReference type="Gene3D" id="3.40.50.300">
    <property type="entry name" value="P-loop containing nucleotide triphosphate hydrolases"/>
    <property type="match status" value="1"/>
</dbReference>
<dbReference type="GO" id="GO:0016887">
    <property type="term" value="F:ATP hydrolysis activity"/>
    <property type="evidence" value="ECO:0007669"/>
    <property type="project" value="InterPro"/>
</dbReference>
<evidence type="ECO:0000256" key="5">
    <source>
        <dbReference type="ARBA" id="ARBA00022741"/>
    </source>
</evidence>
<dbReference type="InterPro" id="IPR015856">
    <property type="entry name" value="ABC_transpr_CbiO/EcfA_su"/>
</dbReference>
<proteinExistence type="inferred from homology"/>
<dbReference type="GO" id="GO:0043190">
    <property type="term" value="C:ATP-binding cassette (ABC) transporter complex"/>
    <property type="evidence" value="ECO:0007669"/>
    <property type="project" value="TreeGrafter"/>
</dbReference>
<evidence type="ECO:0000256" key="2">
    <source>
        <dbReference type="ARBA" id="ARBA00005417"/>
    </source>
</evidence>
<keyword evidence="5" id="KW-0547">Nucleotide-binding</keyword>
<evidence type="ECO:0000256" key="6">
    <source>
        <dbReference type="ARBA" id="ARBA00022840"/>
    </source>
</evidence>
<dbReference type="FunFam" id="3.40.50.300:FF:000224">
    <property type="entry name" value="Energy-coupling factor transporter ATP-binding protein EcfA"/>
    <property type="match status" value="1"/>
</dbReference>
<gene>
    <name evidence="10" type="ORF">CferDRAFT_0982</name>
</gene>
<reference evidence="10 11" key="2">
    <citation type="submission" date="2006-07" db="EMBL/GenBank/DDBJ databases">
        <title>Sequencing of the draft genome and assembly of Chlorobium ferroxidans DSM 13031.</title>
        <authorList>
            <consortium name="US DOE Joint Genome Institute (JGI-PGF)"/>
            <person name="Copeland A."/>
            <person name="Lucas S."/>
            <person name="Lapidus A."/>
            <person name="Barry K."/>
            <person name="Glavina del Rio T."/>
            <person name="Dalin E."/>
            <person name="Tice H."/>
            <person name="Bruce D."/>
            <person name="Pitluck S."/>
            <person name="Richardson P."/>
        </authorList>
    </citation>
    <scope>NUCLEOTIDE SEQUENCE [LARGE SCALE GENOMIC DNA]</scope>
    <source>
        <strain evidence="10 11">DSM 13031</strain>
    </source>
</reference>
<reference evidence="10 11" key="1">
    <citation type="submission" date="2006-07" db="EMBL/GenBank/DDBJ databases">
        <title>Annotation of the draft genome assembly of Chlorobium ferroxidans DSM 13031.</title>
        <authorList>
            <consortium name="US DOE Joint Genome Institute (JGI-ORNL)"/>
            <person name="Larimer F."/>
            <person name="Land M."/>
            <person name="Hauser L."/>
        </authorList>
    </citation>
    <scope>NUCLEOTIDE SEQUENCE [LARGE SCALE GENOMIC DNA]</scope>
    <source>
        <strain evidence="10 11">DSM 13031</strain>
    </source>
</reference>
<organism evidence="10 11">
    <name type="scientific">Chlorobium ferrooxidans DSM 13031</name>
    <dbReference type="NCBI Taxonomy" id="377431"/>
    <lineage>
        <taxon>Bacteria</taxon>
        <taxon>Pseudomonadati</taxon>
        <taxon>Chlorobiota</taxon>
        <taxon>Chlorobiia</taxon>
        <taxon>Chlorobiales</taxon>
        <taxon>Chlorobiaceae</taxon>
        <taxon>Chlorobium/Pelodictyon group</taxon>
        <taxon>Chlorobium</taxon>
    </lineage>
</organism>
<dbReference type="OrthoDB" id="594396at2"/>
<dbReference type="AlphaFoldDB" id="Q0YS05"/>
<dbReference type="PANTHER" id="PTHR43553:SF24">
    <property type="entry name" value="ENERGY-COUPLING FACTOR TRANSPORTER ATP-BINDING PROTEIN ECFA1"/>
    <property type="match status" value="1"/>
</dbReference>
<comment type="caution">
    <text evidence="10">The sequence shown here is derived from an EMBL/GenBank/DDBJ whole genome shotgun (WGS) entry which is preliminary data.</text>
</comment>
<keyword evidence="6" id="KW-0067">ATP-binding</keyword>
<evidence type="ECO:0000313" key="11">
    <source>
        <dbReference type="Proteomes" id="UP000004162"/>
    </source>
</evidence>
<feature type="domain" description="ABC transporter" evidence="9">
    <location>
        <begin position="2"/>
        <end position="232"/>
    </location>
</feature>
<dbReference type="Pfam" id="PF00005">
    <property type="entry name" value="ABC_tran"/>
    <property type="match status" value="1"/>
</dbReference>
<dbReference type="Proteomes" id="UP000004162">
    <property type="component" value="Unassembled WGS sequence"/>
</dbReference>
<protein>
    <submittedName>
        <fullName evidence="10">ABC transporter related</fullName>
    </submittedName>
</protein>
<keyword evidence="4" id="KW-1003">Cell membrane</keyword>
<evidence type="ECO:0000256" key="8">
    <source>
        <dbReference type="ARBA" id="ARBA00023136"/>
    </source>
</evidence>
<evidence type="ECO:0000256" key="3">
    <source>
        <dbReference type="ARBA" id="ARBA00022448"/>
    </source>
</evidence>
<dbReference type="PROSITE" id="PS50893">
    <property type="entry name" value="ABC_TRANSPORTER_2"/>
    <property type="match status" value="1"/>
</dbReference>
<dbReference type="SMART" id="SM00382">
    <property type="entry name" value="AAA"/>
    <property type="match status" value="1"/>
</dbReference>
<dbReference type="GO" id="GO:0005524">
    <property type="term" value="F:ATP binding"/>
    <property type="evidence" value="ECO:0007669"/>
    <property type="project" value="UniProtKB-KW"/>
</dbReference>
<dbReference type="InterPro" id="IPR050095">
    <property type="entry name" value="ECF_ABC_transporter_ATP-bd"/>
</dbReference>
<dbReference type="SUPFAM" id="SSF52540">
    <property type="entry name" value="P-loop containing nucleoside triphosphate hydrolases"/>
    <property type="match status" value="1"/>
</dbReference>
<sequence length="240" mass="26356">MISIEGLSFSYPDGTKAIDNVTLDVTEGSAVGIVGANGAGKSTLVNHLNGYYLPGAGSISIGGIKVCRKNLDRIHKLVGLLFQNPDDQLFTARLYDDVAFGPENLGMNRADIAILAEKVLRELNLWELRDKPPAHLSQGQKRFASFATVLVMKPDVIVMDEPTSDLDPKNRRKLINLVNSLGITKITVSHDLDFIWDTCDRVCIMNNGCIAADGQTREILSDRTLLEANNLELPLRLQQL</sequence>
<dbReference type="InterPro" id="IPR003593">
    <property type="entry name" value="AAA+_ATPase"/>
</dbReference>
<evidence type="ECO:0000259" key="9">
    <source>
        <dbReference type="PROSITE" id="PS50893"/>
    </source>
</evidence>
<keyword evidence="8" id="KW-0472">Membrane</keyword>
<dbReference type="CDD" id="cd03225">
    <property type="entry name" value="ABC_cobalt_CbiO_domain1"/>
    <property type="match status" value="1"/>
</dbReference>
<dbReference type="RefSeq" id="WP_006366314.1">
    <property type="nucleotide sequence ID" value="NZ_AASE01000008.1"/>
</dbReference>
<keyword evidence="3" id="KW-0813">Transport</keyword>
<evidence type="ECO:0000256" key="4">
    <source>
        <dbReference type="ARBA" id="ARBA00022475"/>
    </source>
</evidence>
<evidence type="ECO:0000313" key="10">
    <source>
        <dbReference type="EMBL" id="EAT59067.1"/>
    </source>
</evidence>